<organism evidence="2 3">
    <name type="scientific">Solanum pennellii</name>
    <name type="common">Tomato</name>
    <name type="synonym">Lycopersicon pennellii</name>
    <dbReference type="NCBI Taxonomy" id="28526"/>
    <lineage>
        <taxon>Eukaryota</taxon>
        <taxon>Viridiplantae</taxon>
        <taxon>Streptophyta</taxon>
        <taxon>Embryophyta</taxon>
        <taxon>Tracheophyta</taxon>
        <taxon>Spermatophyta</taxon>
        <taxon>Magnoliopsida</taxon>
        <taxon>eudicotyledons</taxon>
        <taxon>Gunneridae</taxon>
        <taxon>Pentapetalae</taxon>
        <taxon>asterids</taxon>
        <taxon>lamiids</taxon>
        <taxon>Solanales</taxon>
        <taxon>Solanaceae</taxon>
        <taxon>Solanoideae</taxon>
        <taxon>Solaneae</taxon>
        <taxon>Solanum</taxon>
        <taxon>Solanum subgen. Lycopersicon</taxon>
    </lineage>
</organism>
<reference evidence="2" key="1">
    <citation type="journal article" date="2014" name="Nat. Genet.">
        <title>The genome of the stress-tolerant wild tomato species Solanum pennellii.</title>
        <authorList>
            <person name="Bolger A."/>
            <person name="Scossa F."/>
            <person name="Bolger M.E."/>
            <person name="Lanz C."/>
            <person name="Maumus F."/>
            <person name="Tohge T."/>
            <person name="Quesneville H."/>
            <person name="Alseekh S."/>
            <person name="Sorensen I."/>
            <person name="Lichtenstein G."/>
            <person name="Fich E.A."/>
            <person name="Conte M."/>
            <person name="Keller H."/>
            <person name="Schneeberger K."/>
            <person name="Schwacke R."/>
            <person name="Ofner I."/>
            <person name="Vrebalov J."/>
            <person name="Xu Y."/>
            <person name="Osorio S."/>
            <person name="Aflitos S.A."/>
            <person name="Schijlen E."/>
            <person name="Jimenez-Gomez J.M."/>
            <person name="Ryngajllo M."/>
            <person name="Kimura S."/>
            <person name="Kumar R."/>
            <person name="Koenig D."/>
            <person name="Headland L.R."/>
            <person name="Maloof J.N."/>
            <person name="Sinha N."/>
            <person name="van Ham R.C."/>
            <person name="Lankhorst R.K."/>
            <person name="Mao L."/>
            <person name="Vogel A."/>
            <person name="Arsova B."/>
            <person name="Panstruga R."/>
            <person name="Fei Z."/>
            <person name="Rose J.K."/>
            <person name="Zamir D."/>
            <person name="Carrari F."/>
            <person name="Giovannoni J.J."/>
            <person name="Weigel D."/>
            <person name="Usadel B."/>
            <person name="Fernie A.R."/>
        </authorList>
    </citation>
    <scope>NUCLEOTIDE SEQUENCE [LARGE SCALE GENOMIC DNA]</scope>
    <source>
        <strain evidence="2">cv. LA0716</strain>
    </source>
</reference>
<dbReference type="PANTHER" id="PTHR33067">
    <property type="entry name" value="RNA-DIRECTED DNA POLYMERASE-RELATED"/>
    <property type="match status" value="1"/>
</dbReference>
<dbReference type="GeneID" id="107016541"/>
<feature type="region of interest" description="Disordered" evidence="1">
    <location>
        <begin position="1"/>
        <end position="21"/>
    </location>
</feature>
<name>A0ABM1GKS7_SOLPN</name>
<sequence>MALGQQPIQVNSVQQPSCGANPDTDIPRCGNYLKGIVASNRRLTKYETMELIEECNSTIQNKLPIKLEDLKSFTVRINIGKRIHDRGMSGLGTSIKLMQTSLSKKVGLGSPKPTTIILQLADRAVARSEGVVEDVLVQVGSLIFPVDFVVLNFEPDPEVPFILRNLSSKLEGQ</sequence>
<dbReference type="Gene3D" id="2.40.70.10">
    <property type="entry name" value="Acid Proteases"/>
    <property type="match status" value="1"/>
</dbReference>
<dbReference type="Proteomes" id="UP000694930">
    <property type="component" value="Chromosome 4"/>
</dbReference>
<accession>A0ABM1GKS7</accession>
<protein>
    <submittedName>
        <fullName evidence="3">Uncharacterized protein LOC107016541</fullName>
    </submittedName>
</protein>
<evidence type="ECO:0000256" key="1">
    <source>
        <dbReference type="SAM" id="MobiDB-lite"/>
    </source>
</evidence>
<feature type="compositionally biased region" description="Polar residues" evidence="1">
    <location>
        <begin position="1"/>
        <end position="18"/>
    </location>
</feature>
<reference evidence="3" key="2">
    <citation type="submission" date="2025-08" db="UniProtKB">
        <authorList>
            <consortium name="RefSeq"/>
        </authorList>
    </citation>
    <scope>IDENTIFICATION</scope>
</reference>
<keyword evidence="2" id="KW-1185">Reference proteome</keyword>
<gene>
    <name evidence="3" type="primary">LOC107016541</name>
</gene>
<proteinExistence type="predicted"/>
<dbReference type="PANTHER" id="PTHR33067:SF39">
    <property type="entry name" value="TRANSCRIPTION FACTOR INTERACTOR AND REGULATOR CCHC(ZN) FAMILY"/>
    <property type="match status" value="1"/>
</dbReference>
<dbReference type="InterPro" id="IPR021109">
    <property type="entry name" value="Peptidase_aspartic_dom_sf"/>
</dbReference>
<evidence type="ECO:0000313" key="3">
    <source>
        <dbReference type="RefSeq" id="XP_015072466.1"/>
    </source>
</evidence>
<dbReference type="RefSeq" id="XP_015072466.1">
    <property type="nucleotide sequence ID" value="XM_015216980.1"/>
</dbReference>
<evidence type="ECO:0000313" key="2">
    <source>
        <dbReference type="Proteomes" id="UP000694930"/>
    </source>
</evidence>